<dbReference type="RefSeq" id="WP_380605763.1">
    <property type="nucleotide sequence ID" value="NZ_JBHSDU010000015.1"/>
</dbReference>
<dbReference type="SUPFAM" id="SSF48208">
    <property type="entry name" value="Six-hairpin glycosidases"/>
    <property type="match status" value="1"/>
</dbReference>
<keyword evidence="3" id="KW-1185">Reference proteome</keyword>
<organism evidence="2 3">
    <name type="scientific">Steroidobacter flavus</name>
    <dbReference type="NCBI Taxonomy" id="1842136"/>
    <lineage>
        <taxon>Bacteria</taxon>
        <taxon>Pseudomonadati</taxon>
        <taxon>Pseudomonadota</taxon>
        <taxon>Gammaproteobacteria</taxon>
        <taxon>Steroidobacterales</taxon>
        <taxon>Steroidobacteraceae</taxon>
        <taxon>Steroidobacter</taxon>
    </lineage>
</organism>
<name>A0ABV8T6B2_9GAMM</name>
<dbReference type="PANTHER" id="PTHR34987">
    <property type="entry name" value="C, PUTATIVE (AFU_ORTHOLOGUE AFUA_3G02880)-RELATED"/>
    <property type="match status" value="1"/>
</dbReference>
<dbReference type="InterPro" id="IPR054491">
    <property type="entry name" value="MGH1-like_GH"/>
</dbReference>
<dbReference type="InterPro" id="IPR012341">
    <property type="entry name" value="6hp_glycosidase-like_sf"/>
</dbReference>
<protein>
    <recommendedName>
        <fullName evidence="1">Mannosylglycerate hydrolase MGH1-like glycoside hydrolase domain-containing protein</fullName>
    </recommendedName>
</protein>
<dbReference type="PANTHER" id="PTHR34987:SF4">
    <property type="entry name" value="ALPHA-L-RHAMNOSIDASE C-TERMINAL DOMAIN-CONTAINING PROTEIN"/>
    <property type="match status" value="1"/>
</dbReference>
<proteinExistence type="predicted"/>
<accession>A0ABV8T6B2</accession>
<evidence type="ECO:0000313" key="3">
    <source>
        <dbReference type="Proteomes" id="UP001595904"/>
    </source>
</evidence>
<gene>
    <name evidence="2" type="ORF">ACFPN2_35985</name>
</gene>
<evidence type="ECO:0000313" key="2">
    <source>
        <dbReference type="EMBL" id="MFC4314523.1"/>
    </source>
</evidence>
<dbReference type="Pfam" id="PF22422">
    <property type="entry name" value="MGH1-like_GH"/>
    <property type="match status" value="1"/>
</dbReference>
<sequence>MSWSTQGERFIAARGQRAGIFGYSESGLEIWAYPLQLVDSFHVSFRQQNGTTEIPGRTALRRIEYRPESVTRIYVGPDFVVREQLFVPIDAPAAIVTYEVEGVRPVDILVRFNPVLNLMWPGGIGGQEASWKATDSGYLLTEPLHRYSAFITSPDLIAHDETPNANRPITTASGLAFTIRTSKGDAAEVAIAAGLKGDDPTPIAQEVLRNRAALEQTAVRHYQDMLDQGLQIQTPDEDINRALTWSQIALDQAWVCNPDLGCGQVAGYGPSRKARRPQYNWFFAGDGMISARALLAAGRNDRAREELELVLKYQDQKTGMIWHELAQSAGAIDWHKYPYMFGHVDLSYDFLDMIAEYYSTTGDLAFVKKHWNAIEAAYRYCQSLLDPKLGLPLIPTGKQGSNEQDPLGDELTLSSGWVAATEAYAALANAAGRTSVAKTAMTANQRARAAIASKYWDEHRKFWISGHTRTGAPQVDRNIRPMDTIRLGLFQPEQRNAVLDQLATAEFQTDWGTRGKAPSDATYDPNAYASGAVWGIGTASVASAFWTEHRPATAFPIWNTLVTWHTLDSPGHMHETLAGDTYRPGVESVPEQTWSSATFLSSAVQGLMGLRVDGANRRIELAPHLPADWNKVTLRKVRVGNGEVAFDLSQSPGAIELRIRNEGAPVRMSFDPELPLGAELRSARLNEKEIAATLASHPQDSHAHAEFDVPPGDAVLRIGYSGGVSVISPAPRPLIGNTSREMKVVGVNLQRRMYTIEIDHLASEPTRFELHTPWRIENVGGARFEEISPSSYALIIDKSPDADAHAYRRSKIVVAFASSR</sequence>
<dbReference type="InterPro" id="IPR008928">
    <property type="entry name" value="6-hairpin_glycosidase_sf"/>
</dbReference>
<dbReference type="EMBL" id="JBHSDU010000015">
    <property type="protein sequence ID" value="MFC4314523.1"/>
    <property type="molecule type" value="Genomic_DNA"/>
</dbReference>
<dbReference type="Proteomes" id="UP001595904">
    <property type="component" value="Unassembled WGS sequence"/>
</dbReference>
<reference evidence="3" key="1">
    <citation type="journal article" date="2019" name="Int. J. Syst. Evol. Microbiol.">
        <title>The Global Catalogue of Microorganisms (GCM) 10K type strain sequencing project: providing services to taxonomists for standard genome sequencing and annotation.</title>
        <authorList>
            <consortium name="The Broad Institute Genomics Platform"/>
            <consortium name="The Broad Institute Genome Sequencing Center for Infectious Disease"/>
            <person name="Wu L."/>
            <person name="Ma J."/>
        </authorList>
    </citation>
    <scope>NUCLEOTIDE SEQUENCE [LARGE SCALE GENOMIC DNA]</scope>
    <source>
        <strain evidence="3">CGMCC 1.10759</strain>
    </source>
</reference>
<evidence type="ECO:0000259" key="1">
    <source>
        <dbReference type="Pfam" id="PF22422"/>
    </source>
</evidence>
<comment type="caution">
    <text evidence="2">The sequence shown here is derived from an EMBL/GenBank/DDBJ whole genome shotgun (WGS) entry which is preliminary data.</text>
</comment>
<dbReference type="Gene3D" id="1.50.10.10">
    <property type="match status" value="1"/>
</dbReference>
<feature type="domain" description="Mannosylglycerate hydrolase MGH1-like glycoside hydrolase" evidence="1">
    <location>
        <begin position="408"/>
        <end position="577"/>
    </location>
</feature>